<keyword evidence="36" id="KW-1185">Reference proteome</keyword>
<evidence type="ECO:0000259" key="34">
    <source>
        <dbReference type="PROSITE" id="PS50998"/>
    </source>
</evidence>
<evidence type="ECO:0000256" key="21">
    <source>
        <dbReference type="ARBA" id="ARBA00022842"/>
    </source>
</evidence>
<comment type="catalytic activity">
    <reaction evidence="1">
        <text>Selective cleavage of Arg-|-Thr and then Arg-|-Ile bonds in prothrombin to form thrombin.</text>
        <dbReference type="EC" id="3.4.21.6"/>
    </reaction>
</comment>
<dbReference type="PANTHER" id="PTHR24278">
    <property type="entry name" value="COAGULATION FACTOR"/>
    <property type="match status" value="1"/>
</dbReference>
<dbReference type="PRINTS" id="PR00722">
    <property type="entry name" value="CHYMOTRYPSIN"/>
</dbReference>
<dbReference type="Pfam" id="PF00089">
    <property type="entry name" value="Trypsin"/>
    <property type="match status" value="1"/>
</dbReference>
<keyword evidence="11" id="KW-0597">Phosphoprotein</keyword>
<dbReference type="InterPro" id="IPR050442">
    <property type="entry name" value="Peptidase_S1_coag_factors"/>
</dbReference>
<dbReference type="InterPro" id="IPR001881">
    <property type="entry name" value="EGF-like_Ca-bd_dom"/>
</dbReference>
<evidence type="ECO:0000256" key="20">
    <source>
        <dbReference type="ARBA" id="ARBA00022837"/>
    </source>
</evidence>
<dbReference type="FunFam" id="4.10.740.10:FF:000001">
    <property type="entry name" value="vitamin K-dependent protein S"/>
    <property type="match status" value="1"/>
</dbReference>
<dbReference type="InterPro" id="IPR012224">
    <property type="entry name" value="Pept_S1A_FX"/>
</dbReference>
<name>W5NDF1_LEPOC</name>
<keyword evidence="8" id="KW-0301">Gamma-carboxyglutamic acid</keyword>
<dbReference type="SMART" id="SM00020">
    <property type="entry name" value="Tryp_SPc"/>
    <property type="match status" value="1"/>
</dbReference>
<keyword evidence="17" id="KW-0677">Repeat</keyword>
<dbReference type="GO" id="GO:0004252">
    <property type="term" value="F:serine-type endopeptidase activity"/>
    <property type="evidence" value="ECO:0000318"/>
    <property type="project" value="GO_Central"/>
</dbReference>
<dbReference type="InterPro" id="IPR018097">
    <property type="entry name" value="EGF_Ca-bd_CS"/>
</dbReference>
<dbReference type="PANTHER" id="PTHR24278:SF31">
    <property type="entry name" value="COAGULATION FACTOR IX"/>
    <property type="match status" value="1"/>
</dbReference>
<feature type="disulfide bond" evidence="29">
    <location>
        <begin position="120"/>
        <end position="129"/>
    </location>
</feature>
<evidence type="ECO:0000256" key="6">
    <source>
        <dbReference type="ARBA" id="ARBA00012181"/>
    </source>
</evidence>
<dbReference type="FunCoup" id="W5NDF1">
    <property type="interactions" value="723"/>
</dbReference>
<dbReference type="PRINTS" id="PR00010">
    <property type="entry name" value="EGFBLOOD"/>
</dbReference>
<dbReference type="GeneTree" id="ENSGT00940000159516"/>
<feature type="domain" description="Gla" evidence="34">
    <location>
        <begin position="48"/>
        <end position="94"/>
    </location>
</feature>
<evidence type="ECO:0000256" key="5">
    <source>
        <dbReference type="ARBA" id="ARBA00012066"/>
    </source>
</evidence>
<dbReference type="Gene3D" id="2.40.10.10">
    <property type="entry name" value="Trypsin-like serine proteases"/>
    <property type="match status" value="2"/>
</dbReference>
<evidence type="ECO:0000256" key="16">
    <source>
        <dbReference type="ARBA" id="ARBA00022729"/>
    </source>
</evidence>
<evidence type="ECO:0000256" key="23">
    <source>
        <dbReference type="ARBA" id="ARBA00023145"/>
    </source>
</evidence>
<evidence type="ECO:0000256" key="3">
    <source>
        <dbReference type="ARBA" id="ARBA00002741"/>
    </source>
</evidence>
<dbReference type="Pfam" id="PF00594">
    <property type="entry name" value="Gla"/>
    <property type="match status" value="1"/>
</dbReference>
<reference evidence="35" key="2">
    <citation type="submission" date="2025-08" db="UniProtKB">
        <authorList>
            <consortium name="Ensembl"/>
        </authorList>
    </citation>
    <scope>IDENTIFICATION</scope>
</reference>
<comment type="caution">
    <text evidence="29">Lacks conserved residue(s) required for the propagation of feature annotation.</text>
</comment>
<dbReference type="InterPro" id="IPR001314">
    <property type="entry name" value="Peptidase_S1A"/>
</dbReference>
<evidence type="ECO:0000256" key="2">
    <source>
        <dbReference type="ARBA" id="ARBA00001368"/>
    </source>
</evidence>
<dbReference type="FunFam" id="2.10.25.10:FF:000513">
    <property type="entry name" value="Coagulation factor VII"/>
    <property type="match status" value="1"/>
</dbReference>
<keyword evidence="23" id="KW-0865">Zymogen</keyword>
<evidence type="ECO:0000313" key="36">
    <source>
        <dbReference type="Proteomes" id="UP000018468"/>
    </source>
</evidence>
<evidence type="ECO:0000256" key="18">
    <source>
        <dbReference type="ARBA" id="ARBA00022801"/>
    </source>
</evidence>
<feature type="active site" description="Charge relay system" evidence="28">
    <location>
        <position position="274"/>
    </location>
</feature>
<dbReference type="InterPro" id="IPR000152">
    <property type="entry name" value="EGF-type_Asp/Asn_hydroxyl_site"/>
</dbReference>
<comment type="catalytic activity">
    <reaction evidence="2">
        <text>Selective cleavage of Arg-|-Ile bond in factor X to form factor Xa.</text>
        <dbReference type="EC" id="3.4.21.22"/>
    </reaction>
</comment>
<dbReference type="InParanoid" id="W5NDF1"/>
<dbReference type="SUPFAM" id="SSF57630">
    <property type="entry name" value="GLA-domain"/>
    <property type="match status" value="1"/>
</dbReference>
<accession>W5NDF1</accession>
<dbReference type="InterPro" id="IPR009003">
    <property type="entry name" value="Peptidase_S1_PA"/>
</dbReference>
<dbReference type="GO" id="GO:0005509">
    <property type="term" value="F:calcium ion binding"/>
    <property type="evidence" value="ECO:0007669"/>
    <property type="project" value="InterPro"/>
</dbReference>
<evidence type="ECO:0000256" key="26">
    <source>
        <dbReference type="ARBA" id="ARBA00023278"/>
    </source>
</evidence>
<dbReference type="SMART" id="SM00069">
    <property type="entry name" value="GLA"/>
    <property type="match status" value="1"/>
</dbReference>
<evidence type="ECO:0000256" key="4">
    <source>
        <dbReference type="ARBA" id="ARBA00004613"/>
    </source>
</evidence>
<evidence type="ECO:0000256" key="7">
    <source>
        <dbReference type="ARBA" id="ARBA00019454"/>
    </source>
</evidence>
<evidence type="ECO:0000256" key="17">
    <source>
        <dbReference type="ARBA" id="ARBA00022737"/>
    </source>
</evidence>
<dbReference type="PROSITE" id="PS00010">
    <property type="entry name" value="ASX_HYDROXYL"/>
    <property type="match status" value="1"/>
</dbReference>
<dbReference type="SMART" id="SM00181">
    <property type="entry name" value="EGF"/>
    <property type="match status" value="2"/>
</dbReference>
<dbReference type="PROSITE" id="PS00134">
    <property type="entry name" value="TRYPSIN_HIS"/>
    <property type="match status" value="1"/>
</dbReference>
<dbReference type="GO" id="GO:0005615">
    <property type="term" value="C:extracellular space"/>
    <property type="evidence" value="ECO:0000318"/>
    <property type="project" value="GO_Central"/>
</dbReference>
<keyword evidence="10 29" id="KW-0245">EGF-like domain</keyword>
<comment type="function">
    <text evidence="3">Factor IX is a vitamin K-dependent plasma protein that participates in the intrinsic pathway of blood coagulation by converting factor X to its active form in the presence of Ca(2+) ions, phospholipids, and factor VIIIa.</text>
</comment>
<dbReference type="EC" id="3.4.21.22" evidence="5"/>
<evidence type="ECO:0000256" key="25">
    <source>
        <dbReference type="ARBA" id="ARBA00023180"/>
    </source>
</evidence>
<keyword evidence="26" id="KW-0379">Hydroxylation</keyword>
<keyword evidence="25" id="KW-0325">Glycoprotein</keyword>
<feature type="domain" description="Peptidase S1" evidence="33">
    <location>
        <begin position="232"/>
        <end position="470"/>
    </location>
</feature>
<dbReference type="FunFam" id="2.40.10.10:FF:000013">
    <property type="entry name" value="Coagulation factor X"/>
    <property type="match status" value="1"/>
</dbReference>
<dbReference type="InterPro" id="IPR033116">
    <property type="entry name" value="TRYPSIN_SER"/>
</dbReference>
<evidence type="ECO:0000256" key="12">
    <source>
        <dbReference type="ARBA" id="ARBA00022670"/>
    </source>
</evidence>
<dbReference type="SMART" id="SM00179">
    <property type="entry name" value="EGF_CA"/>
    <property type="match status" value="1"/>
</dbReference>
<dbReference type="InterPro" id="IPR018114">
    <property type="entry name" value="TRYPSIN_HIS"/>
</dbReference>
<dbReference type="EC" id="3.4.21.6" evidence="6"/>
<feature type="active site" description="Charge relay system" evidence="28">
    <location>
        <position position="325"/>
    </location>
</feature>
<dbReference type="Pfam" id="PF00008">
    <property type="entry name" value="EGF"/>
    <property type="match status" value="1"/>
</dbReference>
<dbReference type="InterPro" id="IPR000294">
    <property type="entry name" value="GLA_domain"/>
</dbReference>
<dbReference type="EMBL" id="AHAT01016999">
    <property type="status" value="NOT_ANNOTATED_CDS"/>
    <property type="molecule type" value="Genomic_DNA"/>
</dbReference>
<keyword evidence="21" id="KW-0460">Magnesium</keyword>
<keyword evidence="19 30" id="KW-0720">Serine protease</keyword>
<evidence type="ECO:0000256" key="14">
    <source>
        <dbReference type="ARBA" id="ARBA00022696"/>
    </source>
</evidence>
<dbReference type="PROSITE" id="PS00135">
    <property type="entry name" value="TRYPSIN_SER"/>
    <property type="match status" value="1"/>
</dbReference>
<evidence type="ECO:0000256" key="28">
    <source>
        <dbReference type="PIRSR" id="PIRSR001143-1"/>
    </source>
</evidence>
<dbReference type="InterPro" id="IPR035972">
    <property type="entry name" value="GLA-like_dom_SF"/>
</dbReference>
<dbReference type="PROSITE" id="PS50240">
    <property type="entry name" value="TRYPSIN_DOM"/>
    <property type="match status" value="1"/>
</dbReference>
<dbReference type="InterPro" id="IPR043504">
    <property type="entry name" value="Peptidase_S1_PA_chymotrypsin"/>
</dbReference>
<evidence type="ECO:0000259" key="32">
    <source>
        <dbReference type="PROSITE" id="PS50026"/>
    </source>
</evidence>
<evidence type="ECO:0000256" key="13">
    <source>
        <dbReference type="ARBA" id="ARBA00022685"/>
    </source>
</evidence>
<organism evidence="35 36">
    <name type="scientific">Lepisosteus oculatus</name>
    <name type="common">Spotted gar</name>
    <dbReference type="NCBI Taxonomy" id="7918"/>
    <lineage>
        <taxon>Eukaryota</taxon>
        <taxon>Metazoa</taxon>
        <taxon>Chordata</taxon>
        <taxon>Craniata</taxon>
        <taxon>Vertebrata</taxon>
        <taxon>Euteleostomi</taxon>
        <taxon>Actinopterygii</taxon>
        <taxon>Neopterygii</taxon>
        <taxon>Holostei</taxon>
        <taxon>Semionotiformes</taxon>
        <taxon>Lepisosteidae</taxon>
        <taxon>Lepisosteus</taxon>
    </lineage>
</organism>
<dbReference type="InterPro" id="IPR017857">
    <property type="entry name" value="Coagulation_fac-like_Gla_dom"/>
</dbReference>
<evidence type="ECO:0000256" key="29">
    <source>
        <dbReference type="PROSITE-ProRule" id="PRU00076"/>
    </source>
</evidence>
<evidence type="ECO:0000256" key="10">
    <source>
        <dbReference type="ARBA" id="ARBA00022536"/>
    </source>
</evidence>
<keyword evidence="12 30" id="KW-0645">Protease</keyword>
<evidence type="ECO:0000259" key="33">
    <source>
        <dbReference type="PROSITE" id="PS50240"/>
    </source>
</evidence>
<sequence length="473" mass="52645">FLRVDMMAKIFLLFIISVVTQECSHNCEASVFLSLRSASDVLRRERRYNKGFLEEMYPGNLERECFEEKCNFEEAREVFENKDKTMEFWYKYVDGDQCASSPCQNGGLCKDDINSYVCWCTSGFDGKNCEIETVRRCDLNNGGCMHFCEPHPQEKVACSCAKGYKLAENRRDCVAEAAFPCGKLGLSVSSSLAGSQSVRRIEADNETESSLPDNSTATLTPILADKKQETRIVGGNTCQPGEIPWQVVMIYKAKAQWFCGGSILSQNWIVTAAHCFGNKIPLRSIIIRAGEHDLTKDEGTESNHHIAEVKIHPQYNSTRSQYNHDIALVRLREPIALREFAVPVCLGPKDFTEGLMQPGDAAVVSGWGKLAQGGAQSVVLQKVEVPFVDRKNCKISSQTEVSRNMFCAGYLGEKKDSCQGDSGGPHVTKYKDTWFLTGIVSWGEGCALDGKYGVYTKVSQYYNWITNILGAGL</sequence>
<keyword evidence="15" id="KW-0479">Metal-binding</keyword>
<dbReference type="GO" id="GO:0007596">
    <property type="term" value="P:blood coagulation"/>
    <property type="evidence" value="ECO:0000318"/>
    <property type="project" value="GO_Central"/>
</dbReference>
<dbReference type="PROSITE" id="PS00022">
    <property type="entry name" value="EGF_1"/>
    <property type="match status" value="1"/>
</dbReference>
<dbReference type="Proteomes" id="UP000018468">
    <property type="component" value="Linkage group LG7"/>
</dbReference>
<protein>
    <recommendedName>
        <fullName evidence="7">Coagulation factor IX</fullName>
        <ecNumber evidence="5">3.4.21.22</ecNumber>
        <ecNumber evidence="6">3.4.21.6</ecNumber>
    </recommendedName>
    <alternativeName>
        <fullName evidence="27">Christmas factor</fullName>
    </alternativeName>
</protein>
<keyword evidence="9" id="KW-0964">Secreted</keyword>
<evidence type="ECO:0000256" key="19">
    <source>
        <dbReference type="ARBA" id="ARBA00022825"/>
    </source>
</evidence>
<evidence type="ECO:0000256" key="27">
    <source>
        <dbReference type="ARBA" id="ARBA00031357"/>
    </source>
</evidence>
<feature type="domain" description="EGF-like" evidence="32">
    <location>
        <begin position="94"/>
        <end position="130"/>
    </location>
</feature>
<proteinExistence type="predicted"/>
<feature type="active site" description="Charge relay system" evidence="28">
    <location>
        <position position="422"/>
    </location>
</feature>
<dbReference type="FunFam" id="2.10.25.10:FF:000162">
    <property type="entry name" value="Coagulation factor X (Predicted)"/>
    <property type="match status" value="1"/>
</dbReference>
<dbReference type="Gene3D" id="4.10.740.10">
    <property type="entry name" value="Coagulation Factor IX"/>
    <property type="match status" value="1"/>
</dbReference>
<evidence type="ECO:0000256" key="22">
    <source>
        <dbReference type="ARBA" id="ARBA00023084"/>
    </source>
</evidence>
<evidence type="ECO:0000256" key="8">
    <source>
        <dbReference type="ARBA" id="ARBA00022479"/>
    </source>
</evidence>
<dbReference type="PRINTS" id="PR00001">
    <property type="entry name" value="GLABLOOD"/>
</dbReference>
<dbReference type="PIRSF" id="PIRSF001143">
    <property type="entry name" value="Factor_X"/>
    <property type="match status" value="1"/>
</dbReference>
<evidence type="ECO:0000256" key="30">
    <source>
        <dbReference type="RuleBase" id="RU363034"/>
    </source>
</evidence>
<dbReference type="InterPro" id="IPR000742">
    <property type="entry name" value="EGF"/>
</dbReference>
<dbReference type="PROSITE" id="PS01186">
    <property type="entry name" value="EGF_2"/>
    <property type="match status" value="1"/>
</dbReference>
<dbReference type="Gene3D" id="2.10.25.10">
    <property type="entry name" value="Laminin"/>
    <property type="match status" value="2"/>
</dbReference>
<dbReference type="eggNOG" id="ENOG502QUEV">
    <property type="taxonomic scope" value="Eukaryota"/>
</dbReference>
<reference evidence="36" key="1">
    <citation type="submission" date="2011-12" db="EMBL/GenBank/DDBJ databases">
        <title>The Draft Genome of Lepisosteus oculatus.</title>
        <authorList>
            <consortium name="The Broad Institute Genome Assembly &amp; Analysis Group"/>
            <consortium name="Computational R&amp;D Group"/>
            <consortium name="and Sequencing Platform"/>
            <person name="Di Palma F."/>
            <person name="Alfoldi J."/>
            <person name="Johnson J."/>
            <person name="Berlin A."/>
            <person name="Gnerre S."/>
            <person name="Jaffe D."/>
            <person name="MacCallum I."/>
            <person name="Young S."/>
            <person name="Walker B.J."/>
            <person name="Lander E.S."/>
            <person name="Lindblad-Toh K."/>
        </authorList>
    </citation>
    <scope>NUCLEOTIDE SEQUENCE [LARGE SCALE GENOMIC DNA]</scope>
</reference>
<dbReference type="HOGENOM" id="CLU_006842_19_5_1"/>
<dbReference type="Ensembl" id="ENSLOCT00000018692.1">
    <property type="protein sequence ID" value="ENSLOCP00000018660.1"/>
    <property type="gene ID" value="ENSLOCG00000015159.1"/>
</dbReference>
<dbReference type="AlphaFoldDB" id="W5NDF1"/>
<evidence type="ECO:0000256" key="1">
    <source>
        <dbReference type="ARBA" id="ARBA00001239"/>
    </source>
</evidence>
<dbReference type="InterPro" id="IPR001254">
    <property type="entry name" value="Trypsin_dom"/>
</dbReference>
<evidence type="ECO:0000256" key="31">
    <source>
        <dbReference type="SAM" id="SignalP"/>
    </source>
</evidence>
<evidence type="ECO:0000256" key="15">
    <source>
        <dbReference type="ARBA" id="ARBA00022723"/>
    </source>
</evidence>
<keyword evidence="18 30" id="KW-0378">Hydrolase</keyword>
<comment type="subcellular location">
    <subcellularLocation>
        <location evidence="4">Secreted</location>
    </subcellularLocation>
</comment>
<dbReference type="OMA" id="WGHQQGP"/>
<dbReference type="STRING" id="7918.ENSLOCP00000018660"/>
<dbReference type="GO" id="GO:0044469">
    <property type="term" value="P:venom-mediated blood coagulation"/>
    <property type="evidence" value="ECO:0007669"/>
    <property type="project" value="UniProtKB-ARBA"/>
</dbReference>
<dbReference type="GO" id="GO:0006508">
    <property type="term" value="P:proteolysis"/>
    <property type="evidence" value="ECO:0000318"/>
    <property type="project" value="GO_Central"/>
</dbReference>
<evidence type="ECO:0000256" key="11">
    <source>
        <dbReference type="ARBA" id="ARBA00022553"/>
    </source>
</evidence>
<reference evidence="35" key="3">
    <citation type="submission" date="2025-09" db="UniProtKB">
        <authorList>
            <consortium name="Ensembl"/>
        </authorList>
    </citation>
    <scope>IDENTIFICATION</scope>
</reference>
<dbReference type="PROSITE" id="PS00011">
    <property type="entry name" value="GLA_1"/>
    <property type="match status" value="1"/>
</dbReference>
<keyword evidence="24 29" id="KW-1015">Disulfide bond</keyword>
<dbReference type="PROSITE" id="PS01187">
    <property type="entry name" value="EGF_CA"/>
    <property type="match status" value="1"/>
</dbReference>
<feature type="chain" id="PRO_5004867452" description="Coagulation factor IX" evidence="31">
    <location>
        <begin position="21"/>
        <end position="473"/>
    </location>
</feature>
<evidence type="ECO:0000313" key="35">
    <source>
        <dbReference type="Ensembl" id="ENSLOCP00000018660.1"/>
    </source>
</evidence>
<evidence type="ECO:0000256" key="24">
    <source>
        <dbReference type="ARBA" id="ARBA00023157"/>
    </source>
</evidence>
<dbReference type="SUPFAM" id="SSF50494">
    <property type="entry name" value="Trypsin-like serine proteases"/>
    <property type="match status" value="1"/>
</dbReference>
<dbReference type="PROSITE" id="PS50026">
    <property type="entry name" value="EGF_3"/>
    <property type="match status" value="1"/>
</dbReference>
<keyword evidence="13" id="KW-0165">Cleavage on pair of basic residues</keyword>
<dbReference type="Bgee" id="ENSLOCG00000015159">
    <property type="expression patterns" value="Expressed in liver and 3 other cell types or tissues"/>
</dbReference>
<keyword evidence="22" id="KW-0094">Blood coagulation</keyword>
<evidence type="ECO:0000256" key="9">
    <source>
        <dbReference type="ARBA" id="ARBA00022525"/>
    </source>
</evidence>
<keyword evidence="16 31" id="KW-0732">Signal</keyword>
<keyword evidence="14" id="KW-0356">Hemostasis</keyword>
<dbReference type="Pfam" id="PF14670">
    <property type="entry name" value="FXa_inhibition"/>
    <property type="match status" value="1"/>
</dbReference>
<keyword evidence="20" id="KW-0106">Calcium</keyword>
<dbReference type="CDD" id="cd00190">
    <property type="entry name" value="Tryp_SPc"/>
    <property type="match status" value="1"/>
</dbReference>
<dbReference type="SUPFAM" id="SSF57196">
    <property type="entry name" value="EGF/Laminin"/>
    <property type="match status" value="1"/>
</dbReference>
<feature type="signal peptide" evidence="31">
    <location>
        <begin position="1"/>
        <end position="20"/>
    </location>
</feature>
<dbReference type="PROSITE" id="PS50998">
    <property type="entry name" value="GLA_2"/>
    <property type="match status" value="1"/>
</dbReference>
<dbReference type="CDD" id="cd00054">
    <property type="entry name" value="EGF_CA"/>
    <property type="match status" value="1"/>
</dbReference>